<reference evidence="9" key="1">
    <citation type="journal article" date="2016" name="Genome Announc.">
        <title>Genome sequences of three species of Hanseniaspora isolated from spontaneous wine fermentations.</title>
        <authorList>
            <person name="Sternes P.R."/>
            <person name="Lee D."/>
            <person name="Kutyna D.R."/>
            <person name="Borneman A.R."/>
        </authorList>
    </citation>
    <scope>NUCLEOTIDE SEQUENCE [LARGE SCALE GENOMIC DNA]</scope>
    <source>
        <strain evidence="9">AWRI3579</strain>
    </source>
</reference>
<feature type="region of interest" description="Disordered" evidence="6">
    <location>
        <begin position="1"/>
        <end position="42"/>
    </location>
</feature>
<dbReference type="STRING" id="56408.A0A1E5R1U1"/>
<feature type="domain" description="Glycoside hydrolase family 5" evidence="7">
    <location>
        <begin position="119"/>
        <end position="400"/>
    </location>
</feature>
<keyword evidence="2 5" id="KW-0378">Hydrolase</keyword>
<dbReference type="GO" id="GO:0005576">
    <property type="term" value="C:extracellular region"/>
    <property type="evidence" value="ECO:0007669"/>
    <property type="project" value="TreeGrafter"/>
</dbReference>
<dbReference type="FunCoup" id="A0A1E5R1U1">
    <property type="interactions" value="51"/>
</dbReference>
<dbReference type="InterPro" id="IPR001547">
    <property type="entry name" value="Glyco_hydro_5"/>
</dbReference>
<protein>
    <submittedName>
        <fullName evidence="8">Putative glycosyl hydrolase</fullName>
    </submittedName>
</protein>
<dbReference type="EMBL" id="LPNM01000011">
    <property type="protein sequence ID" value="OEJ80847.1"/>
    <property type="molecule type" value="Genomic_DNA"/>
</dbReference>
<dbReference type="SUPFAM" id="SSF51445">
    <property type="entry name" value="(Trans)glycosidases"/>
    <property type="match status" value="1"/>
</dbReference>
<evidence type="ECO:0000259" key="7">
    <source>
        <dbReference type="Pfam" id="PF00150"/>
    </source>
</evidence>
<dbReference type="PANTHER" id="PTHR31297:SF43">
    <property type="entry name" value="GLUCAN 1,3-BETA-GLUCOSIDASE 3"/>
    <property type="match status" value="1"/>
</dbReference>
<dbReference type="GO" id="GO:0009251">
    <property type="term" value="P:glucan catabolic process"/>
    <property type="evidence" value="ECO:0007669"/>
    <property type="project" value="TreeGrafter"/>
</dbReference>
<name>A0A1E5R1U1_9ASCO</name>
<comment type="caution">
    <text evidence="8">The sequence shown here is derived from an EMBL/GenBank/DDBJ whole genome shotgun (WGS) entry which is preliminary data.</text>
</comment>
<evidence type="ECO:0000256" key="5">
    <source>
        <dbReference type="RuleBase" id="RU361153"/>
    </source>
</evidence>
<dbReference type="InterPro" id="IPR050386">
    <property type="entry name" value="Glycosyl_hydrolase_5"/>
</dbReference>
<evidence type="ECO:0000256" key="6">
    <source>
        <dbReference type="SAM" id="MobiDB-lite"/>
    </source>
</evidence>
<proteinExistence type="inferred from homology"/>
<keyword evidence="3 5" id="KW-0326">Glycosidase</keyword>
<sequence length="527" mass="61152">MFDKLKQKILHKDKDKDTDTDTNKNKGKDTNQTPFESPHMENLSLNDSISTAQLYQSRAFHGVNFGGLFLLEKWLYPSMFPDETNGTEYEFDAIAAIASKKGVSEAVKMLEDHYAKFLNNNNEYEWLEQHGIDSVRIPVGYWHVSGGDEKYEMKGMKFAQVKEVYQQYDPLTKLKEVVKNLQDHNIGCIIDIHGLPGSANGQHHNGEEKDNKGGFFGSNFEKYEKYIVDHCIPVLAKEFASFENVIGLQVINENEFVNKDDDRKKFSHVTQYYKDCLHKLRSLNVSWPLIISDGWWCGQWDEWVTKENLQLDVIIDTHCYRCFSDADKSQKVQDIVAKFQCLDSQCSNDFIVGEFSCVVDGASWSLSNANRDEWVKNYGLKQVDTFNQSENIAGWFFWTFKFEYGDGGEWGLKPMMDKGCIKGAPNNSNKKDIDSSMLDRFYKEHASYWDQHPSSDYEHFRFKDGLEQAVADIKMFHNFNGSSLGRVNYWVTSRKTQYCEKQKISPNHKSLWEYEHGYKKAIQEFNN</sequence>
<feature type="compositionally biased region" description="Basic and acidic residues" evidence="6">
    <location>
        <begin position="1"/>
        <end position="29"/>
    </location>
</feature>
<organism evidence="8 9">
    <name type="scientific">Hanseniaspora osmophila</name>
    <dbReference type="NCBI Taxonomy" id="56408"/>
    <lineage>
        <taxon>Eukaryota</taxon>
        <taxon>Fungi</taxon>
        <taxon>Dikarya</taxon>
        <taxon>Ascomycota</taxon>
        <taxon>Saccharomycotina</taxon>
        <taxon>Saccharomycetes</taxon>
        <taxon>Saccharomycodales</taxon>
        <taxon>Saccharomycodaceae</taxon>
        <taxon>Hanseniaspora</taxon>
    </lineage>
</organism>
<dbReference type="Gene3D" id="3.20.20.80">
    <property type="entry name" value="Glycosidases"/>
    <property type="match status" value="1"/>
</dbReference>
<gene>
    <name evidence="8" type="ORF">AWRI3579_g4230</name>
</gene>
<evidence type="ECO:0000256" key="3">
    <source>
        <dbReference type="ARBA" id="ARBA00023295"/>
    </source>
</evidence>
<dbReference type="Proteomes" id="UP000095728">
    <property type="component" value="Unassembled WGS sequence"/>
</dbReference>
<evidence type="ECO:0000313" key="8">
    <source>
        <dbReference type="EMBL" id="OEJ80847.1"/>
    </source>
</evidence>
<evidence type="ECO:0000256" key="4">
    <source>
        <dbReference type="ARBA" id="ARBA00023316"/>
    </source>
</evidence>
<feature type="unsure residue" description="E or Q" evidence="8">
    <location>
        <position position="128"/>
    </location>
</feature>
<dbReference type="Pfam" id="PF00150">
    <property type="entry name" value="Cellulase"/>
    <property type="match status" value="1"/>
</dbReference>
<evidence type="ECO:0000256" key="2">
    <source>
        <dbReference type="ARBA" id="ARBA00022801"/>
    </source>
</evidence>
<evidence type="ECO:0000313" key="9">
    <source>
        <dbReference type="Proteomes" id="UP000095728"/>
    </source>
</evidence>
<accession>A0A1E5R1U1</accession>
<evidence type="ECO:0000256" key="1">
    <source>
        <dbReference type="ARBA" id="ARBA00005641"/>
    </source>
</evidence>
<dbReference type="GO" id="GO:0071555">
    <property type="term" value="P:cell wall organization"/>
    <property type="evidence" value="ECO:0007669"/>
    <property type="project" value="UniProtKB-KW"/>
</dbReference>
<keyword evidence="9" id="KW-1185">Reference proteome</keyword>
<dbReference type="GO" id="GO:0009986">
    <property type="term" value="C:cell surface"/>
    <property type="evidence" value="ECO:0007669"/>
    <property type="project" value="TreeGrafter"/>
</dbReference>
<dbReference type="GO" id="GO:0046557">
    <property type="term" value="F:glucan endo-1,6-beta-glucosidase activity"/>
    <property type="evidence" value="ECO:0007669"/>
    <property type="project" value="TreeGrafter"/>
</dbReference>
<dbReference type="OrthoDB" id="1887033at2759"/>
<dbReference type="InterPro" id="IPR017853">
    <property type="entry name" value="GH"/>
</dbReference>
<dbReference type="AlphaFoldDB" id="A0A1E5R1U1"/>
<comment type="similarity">
    <text evidence="1 5">Belongs to the glycosyl hydrolase 5 (cellulase A) family.</text>
</comment>
<dbReference type="InParanoid" id="A0A1E5R1U1"/>
<dbReference type="PANTHER" id="PTHR31297">
    <property type="entry name" value="GLUCAN ENDO-1,6-BETA-GLUCOSIDASE B"/>
    <property type="match status" value="1"/>
</dbReference>
<keyword evidence="4" id="KW-0961">Cell wall biogenesis/degradation</keyword>